<dbReference type="Proteomes" id="UP000259030">
    <property type="component" value="Chromosome"/>
</dbReference>
<dbReference type="EMBL" id="CP021081">
    <property type="protein sequence ID" value="ASN81304.1"/>
    <property type="molecule type" value="Genomic_DNA"/>
</dbReference>
<evidence type="ECO:0000256" key="1">
    <source>
        <dbReference type="SAM" id="SignalP"/>
    </source>
</evidence>
<dbReference type="KEGG" id="dfc:DFI_10020"/>
<feature type="signal peptide" evidence="1">
    <location>
        <begin position="1"/>
        <end position="21"/>
    </location>
</feature>
<organism evidence="2 3">
    <name type="scientific">Deinococcus ficus</name>
    <dbReference type="NCBI Taxonomy" id="317577"/>
    <lineage>
        <taxon>Bacteria</taxon>
        <taxon>Thermotogati</taxon>
        <taxon>Deinococcota</taxon>
        <taxon>Deinococci</taxon>
        <taxon>Deinococcales</taxon>
        <taxon>Deinococcaceae</taxon>
        <taxon>Deinococcus</taxon>
    </lineage>
</organism>
<dbReference type="SUPFAM" id="SSF69322">
    <property type="entry name" value="Tricorn protease domain 2"/>
    <property type="match status" value="1"/>
</dbReference>
<proteinExistence type="predicted"/>
<sequence length="475" mass="49175">MKSLVTLTSALLLTTVSPARALTPMIDCAADPGNIRCVTRDLGDSAGTIGSGPAIYQGGTDVLRGGFVTSDGRTLIVAVETLRNDDQFGAVMAIDLNTGNRTLISGYLNSIQRAGKGVKAQGDRGDTLDLYTLGNVTDVKPLPDGSLVAYAGQAIRIDPATGDRTLLWTPVTAGDTRVRDTVEVKYRASNTSTASGGGSSSAPGGTISTPVGNVNVGGFLGGLFGGQKPAAPAQPAPASAAGPGNGYFCRQTDEKAPLPALPSHYMHVDAQGNIYLMGSNSPIGAGFALFKLDAKNDYRCTAISRFNADGDDVLGGGIPWTNSSMGSGPQFGNFALNGATLYASGGPNPNYMVVGVDLRTGERRLVSGQTHEGGAQIFKKGQGSGHIGSMLTFSGGKLYTTQEQVKAEAFTLVQIDPASGDRTILLPAKNTPLARGFASNVTLYAVPNSDQLLVWFNGALHVLDPKTGQNFILSR</sequence>
<accession>A0A221SXC7</accession>
<protein>
    <submittedName>
        <fullName evidence="2">Uncharacterized protein</fullName>
    </submittedName>
</protein>
<keyword evidence="1" id="KW-0732">Signal</keyword>
<dbReference type="STRING" id="317577.GCA_000419625_01907"/>
<dbReference type="RefSeq" id="WP_027463011.1">
    <property type="nucleotide sequence ID" value="NZ_CP021081.1"/>
</dbReference>
<dbReference type="AlphaFoldDB" id="A0A221SXC7"/>
<reference evidence="2 3" key="1">
    <citation type="submission" date="2017-05" db="EMBL/GenBank/DDBJ databases">
        <title>The complete genome sequence of Deinococcus ficus isolated from the rhizosphere of the Ficus religiosa L. in Taiwan.</title>
        <authorList>
            <person name="Wu K.-M."/>
            <person name="Liao T.-L."/>
            <person name="Liu Y.-M."/>
            <person name="Young C.-C."/>
            <person name="Tsai S.-F."/>
        </authorList>
    </citation>
    <scope>NUCLEOTIDE SEQUENCE [LARGE SCALE GENOMIC DNA]</scope>
    <source>
        <strain evidence="2 3">CC-FR2-10</strain>
    </source>
</reference>
<feature type="chain" id="PRO_5011271993" evidence="1">
    <location>
        <begin position="22"/>
        <end position="475"/>
    </location>
</feature>
<evidence type="ECO:0000313" key="2">
    <source>
        <dbReference type="EMBL" id="ASN81304.1"/>
    </source>
</evidence>
<evidence type="ECO:0000313" key="3">
    <source>
        <dbReference type="Proteomes" id="UP000259030"/>
    </source>
</evidence>
<name>A0A221SXC7_9DEIO</name>
<gene>
    <name evidence="2" type="ORF">DFI_10020</name>
</gene>
<keyword evidence="3" id="KW-1185">Reference proteome</keyword>